<reference evidence="1" key="1">
    <citation type="submission" date="2020-10" db="EMBL/GenBank/DDBJ databases">
        <authorList>
            <person name="Gilroy R."/>
        </authorList>
    </citation>
    <scope>NUCLEOTIDE SEQUENCE</scope>
    <source>
        <strain evidence="1">G3-8215</strain>
    </source>
</reference>
<name>A0A940DPW5_9BACT</name>
<dbReference type="Proteomes" id="UP000725002">
    <property type="component" value="Unassembled WGS sequence"/>
</dbReference>
<dbReference type="EMBL" id="JADILV010000012">
    <property type="protein sequence ID" value="MBO8482834.1"/>
    <property type="molecule type" value="Genomic_DNA"/>
</dbReference>
<dbReference type="AlphaFoldDB" id="A0A940DPW5"/>
<reference evidence="1" key="2">
    <citation type="journal article" date="2021" name="PeerJ">
        <title>Extensive microbial diversity within the chicken gut microbiome revealed by metagenomics and culture.</title>
        <authorList>
            <person name="Gilroy R."/>
            <person name="Ravi A."/>
            <person name="Getino M."/>
            <person name="Pursley I."/>
            <person name="Horton D.L."/>
            <person name="Alikhan N.F."/>
            <person name="Baker D."/>
            <person name="Gharbi K."/>
            <person name="Hall N."/>
            <person name="Watson M."/>
            <person name="Adriaenssens E.M."/>
            <person name="Foster-Nyarko E."/>
            <person name="Jarju S."/>
            <person name="Secka A."/>
            <person name="Antonio M."/>
            <person name="Oren A."/>
            <person name="Chaudhuri R.R."/>
            <person name="La Ragione R."/>
            <person name="Hildebrand F."/>
            <person name="Pallen M.J."/>
        </authorList>
    </citation>
    <scope>NUCLEOTIDE SEQUENCE</scope>
    <source>
        <strain evidence="1">G3-8215</strain>
    </source>
</reference>
<evidence type="ECO:0000313" key="2">
    <source>
        <dbReference type="Proteomes" id="UP000725002"/>
    </source>
</evidence>
<dbReference type="PROSITE" id="PS51257">
    <property type="entry name" value="PROKAR_LIPOPROTEIN"/>
    <property type="match status" value="1"/>
</dbReference>
<protein>
    <submittedName>
        <fullName evidence="1">Uncharacterized protein</fullName>
    </submittedName>
</protein>
<organism evidence="1 2">
    <name type="scientific">Candidatus Cryptobacteroides avicola</name>
    <dbReference type="NCBI Taxonomy" id="2840757"/>
    <lineage>
        <taxon>Bacteria</taxon>
        <taxon>Pseudomonadati</taxon>
        <taxon>Bacteroidota</taxon>
        <taxon>Bacteroidia</taxon>
        <taxon>Bacteroidales</taxon>
        <taxon>Candidatus Cryptobacteroides</taxon>
    </lineage>
</organism>
<gene>
    <name evidence="1" type="ORF">IAB75_01765</name>
</gene>
<sequence>MKYLKTILISTAVLLTASCQKGEGTGLAEEETVSIRVTASLPEVKSEIETELGTDQIYLYAIDEAGTFLSVSDPDSYAENTYNYTVPADTYFMVFSNLSSHSSGDDCILSFNDETDFNHCSDVVTGSCFTSEIDDNGSITVRLERKVSKLTADVVILDNSGTPVDIHDYMIYAGIEIYDVYDRYIFNNDFSTTYSGEFDTGMTGTVTSDGQMTYKAAENISFYPTIEGNNASIRLWMQCYNNQWYDFNTTLGYPFEANKHYKLTINVRMGKDGFGFILDDVITEEINVDLN</sequence>
<accession>A0A940DPW5</accession>
<evidence type="ECO:0000313" key="1">
    <source>
        <dbReference type="EMBL" id="MBO8482834.1"/>
    </source>
</evidence>
<proteinExistence type="predicted"/>
<comment type="caution">
    <text evidence="1">The sequence shown here is derived from an EMBL/GenBank/DDBJ whole genome shotgun (WGS) entry which is preliminary data.</text>
</comment>